<comment type="caution">
    <text evidence="7">The sequence shown here is derived from an EMBL/GenBank/DDBJ whole genome shotgun (WGS) entry which is preliminary data.</text>
</comment>
<dbReference type="EMBL" id="JABEQE010000007">
    <property type="protein sequence ID" value="MBB2172339.1"/>
    <property type="molecule type" value="Genomic_DNA"/>
</dbReference>
<dbReference type="RefSeq" id="WP_182978910.1">
    <property type="nucleotide sequence ID" value="NZ_BAABGB010000058.1"/>
</dbReference>
<dbReference type="PANTHER" id="PTHR30086">
    <property type="entry name" value="ARGININE EXPORTER PROTEIN ARGO"/>
    <property type="match status" value="1"/>
</dbReference>
<evidence type="ECO:0000256" key="4">
    <source>
        <dbReference type="ARBA" id="ARBA00022989"/>
    </source>
</evidence>
<feature type="transmembrane region" description="Helical" evidence="6">
    <location>
        <begin position="140"/>
        <end position="165"/>
    </location>
</feature>
<dbReference type="AlphaFoldDB" id="A0A7W4J0F1"/>
<dbReference type="GO" id="GO:0005886">
    <property type="term" value="C:plasma membrane"/>
    <property type="evidence" value="ECO:0007669"/>
    <property type="project" value="UniProtKB-SubCell"/>
</dbReference>
<evidence type="ECO:0000313" key="7">
    <source>
        <dbReference type="EMBL" id="MBB2172339.1"/>
    </source>
</evidence>
<keyword evidence="5 6" id="KW-0472">Membrane</keyword>
<comment type="subcellular location">
    <subcellularLocation>
        <location evidence="1">Cell membrane</location>
        <topology evidence="1">Multi-pass membrane protein</topology>
    </subcellularLocation>
</comment>
<name>A0A7W4J0F1_9PROT</name>
<dbReference type="InterPro" id="IPR001123">
    <property type="entry name" value="LeuE-type"/>
</dbReference>
<evidence type="ECO:0000256" key="3">
    <source>
        <dbReference type="ARBA" id="ARBA00022692"/>
    </source>
</evidence>
<evidence type="ECO:0000256" key="1">
    <source>
        <dbReference type="ARBA" id="ARBA00004651"/>
    </source>
</evidence>
<reference evidence="7 8" key="1">
    <citation type="submission" date="2020-04" db="EMBL/GenBank/DDBJ databases">
        <title>Description of novel Gluconacetobacter.</title>
        <authorList>
            <person name="Sombolestani A."/>
        </authorList>
    </citation>
    <scope>NUCLEOTIDE SEQUENCE [LARGE SCALE GENOMIC DNA]</scope>
    <source>
        <strain evidence="7 8">LMG 27724</strain>
    </source>
</reference>
<keyword evidence="2" id="KW-1003">Cell membrane</keyword>
<feature type="transmembrane region" description="Helical" evidence="6">
    <location>
        <begin position="72"/>
        <end position="90"/>
    </location>
</feature>
<dbReference type="Proteomes" id="UP000577891">
    <property type="component" value="Unassembled WGS sequence"/>
</dbReference>
<keyword evidence="3 6" id="KW-0812">Transmembrane</keyword>
<protein>
    <submittedName>
        <fullName evidence="7">LysE family translocator</fullName>
    </submittedName>
</protein>
<dbReference type="GO" id="GO:0033228">
    <property type="term" value="P:cysteine export across plasma membrane"/>
    <property type="evidence" value="ECO:0007669"/>
    <property type="project" value="TreeGrafter"/>
</dbReference>
<keyword evidence="8" id="KW-1185">Reference proteome</keyword>
<keyword evidence="4 6" id="KW-1133">Transmembrane helix</keyword>
<sequence length="204" mass="22050">MSAFWNSFGPLAVFALVALITPGPNNTMLAASGLNHGFRRTVPHMLGVSVGFVIMIALVGVGLGSIFDRLPLLYVMLKYVSALYLLWLAWKIATSDTSTASISSARPIGFLQAAGFQWVNPKAWVMAIGIVSAYTPRQDYLFNLLVACLICGAINLPTVSLWAGFGASMRRWLTRPAILRSFNVGMALLLVASLYPLLQEAAAR</sequence>
<feature type="transmembrane region" description="Helical" evidence="6">
    <location>
        <begin position="46"/>
        <end position="67"/>
    </location>
</feature>
<evidence type="ECO:0000256" key="6">
    <source>
        <dbReference type="SAM" id="Phobius"/>
    </source>
</evidence>
<dbReference type="GO" id="GO:0015171">
    <property type="term" value="F:amino acid transmembrane transporter activity"/>
    <property type="evidence" value="ECO:0007669"/>
    <property type="project" value="TreeGrafter"/>
</dbReference>
<gene>
    <name evidence="7" type="ORF">HLH35_09425</name>
</gene>
<feature type="transmembrane region" description="Helical" evidence="6">
    <location>
        <begin position="177"/>
        <end position="198"/>
    </location>
</feature>
<proteinExistence type="predicted"/>
<evidence type="ECO:0000256" key="5">
    <source>
        <dbReference type="ARBA" id="ARBA00023136"/>
    </source>
</evidence>
<dbReference type="Pfam" id="PF01810">
    <property type="entry name" value="LysE"/>
    <property type="match status" value="1"/>
</dbReference>
<accession>A0A7W4J0F1</accession>
<evidence type="ECO:0000313" key="8">
    <source>
        <dbReference type="Proteomes" id="UP000577891"/>
    </source>
</evidence>
<evidence type="ECO:0000256" key="2">
    <source>
        <dbReference type="ARBA" id="ARBA00022475"/>
    </source>
</evidence>
<organism evidence="7 8">
    <name type="scientific">Gluconacetobacter asukensis</name>
    <dbReference type="NCBI Taxonomy" id="1017181"/>
    <lineage>
        <taxon>Bacteria</taxon>
        <taxon>Pseudomonadati</taxon>
        <taxon>Pseudomonadota</taxon>
        <taxon>Alphaproteobacteria</taxon>
        <taxon>Acetobacterales</taxon>
        <taxon>Acetobacteraceae</taxon>
        <taxon>Gluconacetobacter</taxon>
    </lineage>
</organism>
<dbReference type="PANTHER" id="PTHR30086:SF20">
    <property type="entry name" value="ARGININE EXPORTER PROTEIN ARGO-RELATED"/>
    <property type="match status" value="1"/>
</dbReference>